<name>A0A7C4XKB2_UNCW3</name>
<keyword evidence="1" id="KW-0472">Membrane</keyword>
<comment type="caution">
    <text evidence="2">The sequence shown here is derived from an EMBL/GenBank/DDBJ whole genome shotgun (WGS) entry which is preliminary data.</text>
</comment>
<organism evidence="2">
    <name type="scientific">candidate division WOR-3 bacterium</name>
    <dbReference type="NCBI Taxonomy" id="2052148"/>
    <lineage>
        <taxon>Bacteria</taxon>
        <taxon>Bacteria division WOR-3</taxon>
    </lineage>
</organism>
<protein>
    <submittedName>
        <fullName evidence="2">Uncharacterized protein</fullName>
    </submittedName>
</protein>
<evidence type="ECO:0000313" key="2">
    <source>
        <dbReference type="EMBL" id="HGV97258.1"/>
    </source>
</evidence>
<feature type="transmembrane region" description="Helical" evidence="1">
    <location>
        <begin position="96"/>
        <end position="116"/>
    </location>
</feature>
<evidence type="ECO:0000256" key="1">
    <source>
        <dbReference type="SAM" id="Phobius"/>
    </source>
</evidence>
<keyword evidence="1" id="KW-1133">Transmembrane helix</keyword>
<proteinExistence type="predicted"/>
<keyword evidence="1" id="KW-0812">Transmembrane</keyword>
<sequence length="122" mass="13599">MELIIFSAPFGIEPSQYQSLAIIPNYLLVLGGILLWLAFIFLGIIARRYEIVLGEKTNWQFMIIAPTGILFFAIIQLIFCGIGGKMMLPKGGINYLAYGLFFLSGILSLIANLRFYGVTRGK</sequence>
<accession>A0A7C4XKB2</accession>
<feature type="transmembrane region" description="Helical" evidence="1">
    <location>
        <begin position="58"/>
        <end position="84"/>
    </location>
</feature>
<dbReference type="AlphaFoldDB" id="A0A7C4XKB2"/>
<reference evidence="2" key="1">
    <citation type="journal article" date="2020" name="mSystems">
        <title>Genome- and Community-Level Interaction Insights into Carbon Utilization and Element Cycling Functions of Hydrothermarchaeota in Hydrothermal Sediment.</title>
        <authorList>
            <person name="Zhou Z."/>
            <person name="Liu Y."/>
            <person name="Xu W."/>
            <person name="Pan J."/>
            <person name="Luo Z.H."/>
            <person name="Li M."/>
        </authorList>
    </citation>
    <scope>NUCLEOTIDE SEQUENCE [LARGE SCALE GENOMIC DNA]</scope>
    <source>
        <strain evidence="2">SpSt-774</strain>
    </source>
</reference>
<feature type="transmembrane region" description="Helical" evidence="1">
    <location>
        <begin position="26"/>
        <end position="46"/>
    </location>
</feature>
<gene>
    <name evidence="2" type="ORF">ENV60_03050</name>
</gene>
<dbReference type="EMBL" id="DTGZ01000054">
    <property type="protein sequence ID" value="HGV97258.1"/>
    <property type="molecule type" value="Genomic_DNA"/>
</dbReference>